<keyword evidence="2 7" id="KW-0812">Transmembrane</keyword>
<evidence type="ECO:0000256" key="2">
    <source>
        <dbReference type="ARBA" id="ARBA00022692"/>
    </source>
</evidence>
<evidence type="ECO:0000256" key="6">
    <source>
        <dbReference type="SAM" id="MobiDB-lite"/>
    </source>
</evidence>
<keyword evidence="4 7" id="KW-0472">Membrane</keyword>
<dbReference type="KEGG" id="glz:GLAREA_07354"/>
<dbReference type="GO" id="GO:0016020">
    <property type="term" value="C:membrane"/>
    <property type="evidence" value="ECO:0007669"/>
    <property type="project" value="UniProtKB-SubCell"/>
</dbReference>
<evidence type="ECO:0000256" key="1">
    <source>
        <dbReference type="ARBA" id="ARBA00004141"/>
    </source>
</evidence>
<dbReference type="Pfam" id="PF20684">
    <property type="entry name" value="Fung_rhodopsin"/>
    <property type="match status" value="1"/>
</dbReference>
<feature type="compositionally biased region" description="Basic and acidic residues" evidence="6">
    <location>
        <begin position="311"/>
        <end position="322"/>
    </location>
</feature>
<feature type="transmembrane region" description="Helical" evidence="7">
    <location>
        <begin position="12"/>
        <end position="33"/>
    </location>
</feature>
<feature type="transmembrane region" description="Helical" evidence="7">
    <location>
        <begin position="105"/>
        <end position="126"/>
    </location>
</feature>
<comment type="similarity">
    <text evidence="5">Belongs to the SAT4 family.</text>
</comment>
<dbReference type="AlphaFoldDB" id="S3DJK9"/>
<dbReference type="Proteomes" id="UP000016922">
    <property type="component" value="Unassembled WGS sequence"/>
</dbReference>
<comment type="subcellular location">
    <subcellularLocation>
        <location evidence="1">Membrane</location>
        <topology evidence="1">Multi-pass membrane protein</topology>
    </subcellularLocation>
</comment>
<protein>
    <recommendedName>
        <fullName evidence="8">Rhodopsin domain-containing protein</fullName>
    </recommendedName>
</protein>
<dbReference type="eggNOG" id="ENOG502RYN6">
    <property type="taxonomic scope" value="Eukaryota"/>
</dbReference>
<evidence type="ECO:0000256" key="4">
    <source>
        <dbReference type="ARBA" id="ARBA00023136"/>
    </source>
</evidence>
<feature type="transmembrane region" description="Helical" evidence="7">
    <location>
        <begin position="213"/>
        <end position="234"/>
    </location>
</feature>
<organism evidence="9 10">
    <name type="scientific">Glarea lozoyensis (strain ATCC 20868 / MF5171)</name>
    <dbReference type="NCBI Taxonomy" id="1116229"/>
    <lineage>
        <taxon>Eukaryota</taxon>
        <taxon>Fungi</taxon>
        <taxon>Dikarya</taxon>
        <taxon>Ascomycota</taxon>
        <taxon>Pezizomycotina</taxon>
        <taxon>Leotiomycetes</taxon>
        <taxon>Helotiales</taxon>
        <taxon>Helotiaceae</taxon>
        <taxon>Glarea</taxon>
    </lineage>
</organism>
<dbReference type="PANTHER" id="PTHR33048">
    <property type="entry name" value="PTH11-LIKE INTEGRAL MEMBRANE PROTEIN (AFU_ORTHOLOGUE AFUA_5G11245)"/>
    <property type="match status" value="1"/>
</dbReference>
<feature type="transmembrane region" description="Helical" evidence="7">
    <location>
        <begin position="138"/>
        <end position="160"/>
    </location>
</feature>
<feature type="transmembrane region" description="Helical" evidence="7">
    <location>
        <begin position="180"/>
        <end position="201"/>
    </location>
</feature>
<evidence type="ECO:0000256" key="7">
    <source>
        <dbReference type="SAM" id="Phobius"/>
    </source>
</evidence>
<accession>S3DJK9</accession>
<keyword evidence="3 7" id="KW-1133">Transmembrane helix</keyword>
<evidence type="ECO:0000256" key="3">
    <source>
        <dbReference type="ARBA" id="ARBA00022989"/>
    </source>
</evidence>
<reference evidence="9 10" key="1">
    <citation type="journal article" date="2013" name="BMC Genomics">
        <title>Genomics-driven discovery of the pneumocandin biosynthetic gene cluster in the fungus Glarea lozoyensis.</title>
        <authorList>
            <person name="Chen L."/>
            <person name="Yue Q."/>
            <person name="Zhang X."/>
            <person name="Xiang M."/>
            <person name="Wang C."/>
            <person name="Li S."/>
            <person name="Che Y."/>
            <person name="Ortiz-Lopez F.J."/>
            <person name="Bills G.F."/>
            <person name="Liu X."/>
            <person name="An Z."/>
        </authorList>
    </citation>
    <scope>NUCLEOTIDE SEQUENCE [LARGE SCALE GENOMIC DNA]</scope>
    <source>
        <strain evidence="10">ATCC 20868 / MF5171</strain>
    </source>
</reference>
<name>S3DJK9_GLAL2</name>
<evidence type="ECO:0000313" key="9">
    <source>
        <dbReference type="EMBL" id="EPE32221.1"/>
    </source>
</evidence>
<dbReference type="InterPro" id="IPR052337">
    <property type="entry name" value="SAT4-like"/>
</dbReference>
<dbReference type="InterPro" id="IPR049326">
    <property type="entry name" value="Rhodopsin_dom_fungi"/>
</dbReference>
<evidence type="ECO:0000256" key="5">
    <source>
        <dbReference type="ARBA" id="ARBA00038359"/>
    </source>
</evidence>
<dbReference type="RefSeq" id="XP_008080233.1">
    <property type="nucleotide sequence ID" value="XM_008082042.1"/>
</dbReference>
<dbReference type="EMBL" id="KE145359">
    <property type="protein sequence ID" value="EPE32221.1"/>
    <property type="molecule type" value="Genomic_DNA"/>
</dbReference>
<dbReference type="OrthoDB" id="3903189at2759"/>
<feature type="region of interest" description="Disordered" evidence="6">
    <location>
        <begin position="309"/>
        <end position="339"/>
    </location>
</feature>
<sequence>MGDFDPGFVRTLAVQSWSMYGVGMFLILLRIYARIHRLGFKSLQLDDYGMVLAGCFYTILIVCLNVICGGGGSNLYPPEDFESFTPQNIQDRIHGSKIVVVSEQAMLNVIYTAKACVLVMYTRLTLNLATQRLVTHLAIYVFLGWLGTEIAFFSTCRPFSGYWAMPPPSPQCATLEHYAIIQGSFNITSDILMLFIPLPLITRLSVPWRQKTVLMVVFSMGTFVIIAAVLTKVFNLTDIWDPSYMLWYTREASVAIYVSNIPLIWPLVREHIPALKRFTPGQKSSSKENMYALNSRLTRRASAGLKGKGIRINDSESDDKPRVTTTIQGKGDSSEDLSSLEGMEVDVEMGGEKGWNQLTVLGDGGNGIHMSTTVQISEEVVGRRGVLVPEPVLVRGREEEGDGERRGEFTWDFAKVR</sequence>
<evidence type="ECO:0000313" key="10">
    <source>
        <dbReference type="Proteomes" id="UP000016922"/>
    </source>
</evidence>
<feature type="domain" description="Rhodopsin" evidence="8">
    <location>
        <begin position="29"/>
        <end position="269"/>
    </location>
</feature>
<dbReference type="HOGENOM" id="CLU_019101_2_3_1"/>
<feature type="transmembrane region" description="Helical" evidence="7">
    <location>
        <begin position="246"/>
        <end position="268"/>
    </location>
</feature>
<dbReference type="OMA" id="NKVYCLV"/>
<dbReference type="STRING" id="1116229.S3DJK9"/>
<evidence type="ECO:0000259" key="8">
    <source>
        <dbReference type="Pfam" id="PF20684"/>
    </source>
</evidence>
<proteinExistence type="inferred from homology"/>
<gene>
    <name evidence="9" type="ORF">GLAREA_07354</name>
</gene>
<feature type="transmembrane region" description="Helical" evidence="7">
    <location>
        <begin position="45"/>
        <end position="67"/>
    </location>
</feature>
<dbReference type="GeneID" id="19466407"/>
<keyword evidence="10" id="KW-1185">Reference proteome</keyword>
<dbReference type="PANTHER" id="PTHR33048:SF149">
    <property type="entry name" value="UBID FAMILY DECARBOXYLASE"/>
    <property type="match status" value="1"/>
</dbReference>